<evidence type="ECO:0000256" key="1">
    <source>
        <dbReference type="SAM" id="MobiDB-lite"/>
    </source>
</evidence>
<evidence type="ECO:0000313" key="2">
    <source>
        <dbReference type="EMBL" id="KAF3560465.1"/>
    </source>
</evidence>
<dbReference type="EMBL" id="QGKX02000996">
    <property type="protein sequence ID" value="KAF3560465.1"/>
    <property type="molecule type" value="Genomic_DNA"/>
</dbReference>
<reference evidence="2" key="1">
    <citation type="submission" date="2019-12" db="EMBL/GenBank/DDBJ databases">
        <title>Genome sequencing and annotation of Brassica cretica.</title>
        <authorList>
            <person name="Studholme D.J."/>
            <person name="Sarris P."/>
        </authorList>
    </citation>
    <scope>NUCLEOTIDE SEQUENCE</scope>
    <source>
        <strain evidence="2">PFS-109/04</strain>
        <tissue evidence="2">Leaf</tissue>
    </source>
</reference>
<sequence>MIVRSRTPVACRYHNCYLLLQQYKEGSPPQSKPVVETPSTRTEEKRNKGFDKWLESFKARIHQSITNPHQSSILEEDQEAKDIEPELSTVYVRAESKDDLGPFFDEEKEPFGRLMMEDDHLDDDIGPIFDEEEEPEAVSVLLAVQKLAEDVVDSGTEADHEKDLTTAYASGDIIGSISCDKLVQPFVCKEYDPVKLLRHDVSDQLLVLLGRHGAVGATITNNPPVMLNVPLMLPFENYDKTTKVRLSTNSNGPCETTMVNLNSVGRIAGLSIQQRRRRIKNAFSGNIP</sequence>
<dbReference type="AlphaFoldDB" id="A0A8S9RA08"/>
<feature type="region of interest" description="Disordered" evidence="1">
    <location>
        <begin position="25"/>
        <end position="46"/>
    </location>
</feature>
<gene>
    <name evidence="2" type="ORF">F2Q69_00013287</name>
</gene>
<dbReference type="Proteomes" id="UP000712600">
    <property type="component" value="Unassembled WGS sequence"/>
</dbReference>
<comment type="caution">
    <text evidence="2">The sequence shown here is derived from an EMBL/GenBank/DDBJ whole genome shotgun (WGS) entry which is preliminary data.</text>
</comment>
<name>A0A8S9RA08_BRACR</name>
<protein>
    <submittedName>
        <fullName evidence="2">Uncharacterized protein</fullName>
    </submittedName>
</protein>
<proteinExistence type="predicted"/>
<evidence type="ECO:0000313" key="3">
    <source>
        <dbReference type="Proteomes" id="UP000712600"/>
    </source>
</evidence>
<organism evidence="2 3">
    <name type="scientific">Brassica cretica</name>
    <name type="common">Mustard</name>
    <dbReference type="NCBI Taxonomy" id="69181"/>
    <lineage>
        <taxon>Eukaryota</taxon>
        <taxon>Viridiplantae</taxon>
        <taxon>Streptophyta</taxon>
        <taxon>Embryophyta</taxon>
        <taxon>Tracheophyta</taxon>
        <taxon>Spermatophyta</taxon>
        <taxon>Magnoliopsida</taxon>
        <taxon>eudicotyledons</taxon>
        <taxon>Gunneridae</taxon>
        <taxon>Pentapetalae</taxon>
        <taxon>rosids</taxon>
        <taxon>malvids</taxon>
        <taxon>Brassicales</taxon>
        <taxon>Brassicaceae</taxon>
        <taxon>Brassiceae</taxon>
        <taxon>Brassica</taxon>
    </lineage>
</organism>
<accession>A0A8S9RA08</accession>